<organism evidence="1 2">
    <name type="scientific">Mucilaginibacter terrae</name>
    <dbReference type="NCBI Taxonomy" id="1955052"/>
    <lineage>
        <taxon>Bacteria</taxon>
        <taxon>Pseudomonadati</taxon>
        <taxon>Bacteroidota</taxon>
        <taxon>Sphingobacteriia</taxon>
        <taxon>Sphingobacteriales</taxon>
        <taxon>Sphingobacteriaceae</taxon>
        <taxon>Mucilaginibacter</taxon>
    </lineage>
</organism>
<sequence length="416" mass="45867">MAQFTFTPSSYGGEALAGFMASTLLEADSVKRGLLTVINDVKFRTTILDVDDEIKLQEPSGIFKDQGTEAFQKETYLEPVAYEFMKQEQWDNLVKTWQSQRLAPGAFGDYEGVVDLSDFMVQRYLTKIQIANERLYWLGKDSTPEADFSSEFKGLLPLISKGPNATSNKVDISLSTSTNTFLSATSISTNGTVTFATGSNIDKLSDGDVVTITTANDLFIDTSFTTKAALAGVKAKGQSYFIKKTGADQIKLIRNYNNINTRKAAQFSGTSGAVTLSFINASNVLSILNNVYSQLDPADRSQDDFNLQIPLHVGYAYAQAQANNATNVLNAFTDKKKMDYLGMPLQLMNHWQANTILGARSSNLFLGVDLLGDQSELSTVYMKPYTNDNVVRMKARMKAAVNFKFPDELFYLSPGI</sequence>
<name>A0ABU3GZQ5_9SPHI</name>
<dbReference type="RefSeq" id="WP_311953217.1">
    <property type="nucleotide sequence ID" value="NZ_JAVLVU010000001.1"/>
</dbReference>
<protein>
    <recommendedName>
        <fullName evidence="3">Phage major capsid protein</fullName>
    </recommendedName>
</protein>
<reference evidence="2" key="1">
    <citation type="submission" date="2023-07" db="EMBL/GenBank/DDBJ databases">
        <title>Functional and genomic diversity of the sorghum phyllosphere microbiome.</title>
        <authorList>
            <person name="Shade A."/>
        </authorList>
    </citation>
    <scope>NUCLEOTIDE SEQUENCE [LARGE SCALE GENOMIC DNA]</scope>
    <source>
        <strain evidence="2">SORGH_AS_0422</strain>
    </source>
</reference>
<evidence type="ECO:0008006" key="3">
    <source>
        <dbReference type="Google" id="ProtNLM"/>
    </source>
</evidence>
<keyword evidence="2" id="KW-1185">Reference proteome</keyword>
<gene>
    <name evidence="1" type="ORF">QE417_004173</name>
</gene>
<comment type="caution">
    <text evidence="1">The sequence shown here is derived from an EMBL/GenBank/DDBJ whole genome shotgun (WGS) entry which is preliminary data.</text>
</comment>
<evidence type="ECO:0000313" key="1">
    <source>
        <dbReference type="EMBL" id="MDT3405101.1"/>
    </source>
</evidence>
<proteinExistence type="predicted"/>
<dbReference type="EMBL" id="JAVLVU010000001">
    <property type="protein sequence ID" value="MDT3405101.1"/>
    <property type="molecule type" value="Genomic_DNA"/>
</dbReference>
<accession>A0ABU3GZQ5</accession>
<dbReference type="Proteomes" id="UP001258315">
    <property type="component" value="Unassembled WGS sequence"/>
</dbReference>
<evidence type="ECO:0000313" key="2">
    <source>
        <dbReference type="Proteomes" id="UP001258315"/>
    </source>
</evidence>